<gene>
    <name evidence="1" type="ORF">DB30_00437</name>
</gene>
<comment type="caution">
    <text evidence="1">The sequence shown here is derived from an EMBL/GenBank/DDBJ whole genome shotgun (WGS) entry which is preliminary data.</text>
</comment>
<proteinExistence type="predicted"/>
<organism evidence="1 2">
    <name type="scientific">Enhygromyxa salina</name>
    <dbReference type="NCBI Taxonomy" id="215803"/>
    <lineage>
        <taxon>Bacteria</taxon>
        <taxon>Pseudomonadati</taxon>
        <taxon>Myxococcota</taxon>
        <taxon>Polyangia</taxon>
        <taxon>Nannocystales</taxon>
        <taxon>Nannocystaceae</taxon>
        <taxon>Enhygromyxa</taxon>
    </lineage>
</organism>
<dbReference type="Pfam" id="PF04368">
    <property type="entry name" value="DUF507"/>
    <property type="match status" value="1"/>
</dbReference>
<dbReference type="InterPro" id="IPR007463">
    <property type="entry name" value="DUF507"/>
</dbReference>
<protein>
    <recommendedName>
        <fullName evidence="3">DUF507 domain-containing protein</fullName>
    </recommendedName>
</protein>
<sequence length="170" mass="20285">MRLYASKIPAILDSILQALVEPGDIETSNREEFQNDVESILKEYLRLNRDISERSKDILEQRGLPYSELFRIRRQQAEQLDFGIGDDSIVWIANQMVELFMRSQFVDEIYVDDATLRRKIKDILRRHMQHDEDLDREVRRHLKHLQDGTDSFEIEYQKQLDLVKRKHGLS</sequence>
<reference evidence="1 2" key="1">
    <citation type="submission" date="2014-12" db="EMBL/GenBank/DDBJ databases">
        <title>Genome assembly of Enhygromyxa salina DSM 15201.</title>
        <authorList>
            <person name="Sharma G."/>
            <person name="Subramanian S."/>
        </authorList>
    </citation>
    <scope>NUCLEOTIDE SEQUENCE [LARGE SCALE GENOMIC DNA]</scope>
    <source>
        <strain evidence="1 2">DSM 15201</strain>
    </source>
</reference>
<dbReference type="EMBL" id="JMCC02000104">
    <property type="protein sequence ID" value="KIG13214.1"/>
    <property type="molecule type" value="Genomic_DNA"/>
</dbReference>
<name>A0A0C1Z6I8_9BACT</name>
<evidence type="ECO:0000313" key="2">
    <source>
        <dbReference type="Proteomes" id="UP000031599"/>
    </source>
</evidence>
<evidence type="ECO:0000313" key="1">
    <source>
        <dbReference type="EMBL" id="KIG13214.1"/>
    </source>
</evidence>
<accession>A0A0C1Z6I8</accession>
<dbReference type="Proteomes" id="UP000031599">
    <property type="component" value="Unassembled WGS sequence"/>
</dbReference>
<dbReference type="RefSeq" id="WP_052556137.1">
    <property type="nucleotide sequence ID" value="NZ_JMCC02000104.1"/>
</dbReference>
<evidence type="ECO:0008006" key="3">
    <source>
        <dbReference type="Google" id="ProtNLM"/>
    </source>
</evidence>
<dbReference type="AlphaFoldDB" id="A0A0C1Z6I8"/>